<accession>A0ABT4HQA6</accession>
<evidence type="ECO:0000313" key="1">
    <source>
        <dbReference type="EMBL" id="MCZ0732370.1"/>
    </source>
</evidence>
<dbReference type="InterPro" id="IPR029052">
    <property type="entry name" value="Metallo-depent_PP-like"/>
</dbReference>
<keyword evidence="2" id="KW-1185">Reference proteome</keyword>
<proteinExistence type="predicted"/>
<evidence type="ECO:0000313" key="2">
    <source>
        <dbReference type="Proteomes" id="UP001084650"/>
    </source>
</evidence>
<gene>
    <name evidence="1" type="ORF">OY187_30410</name>
</gene>
<dbReference type="SUPFAM" id="SSF56300">
    <property type="entry name" value="Metallo-dependent phosphatases"/>
    <property type="match status" value="1"/>
</dbReference>
<reference evidence="1" key="1">
    <citation type="submission" date="2022-12" db="EMBL/GenBank/DDBJ databases">
        <title>Whole genome sequence of Mycolicibacterium iranicum strain SBH312.</title>
        <authorList>
            <person name="Jani J."/>
            <person name="Arifin Mustapha Z."/>
            <person name="Ahmed K."/>
            <person name="Kai Ling C."/>
        </authorList>
    </citation>
    <scope>NUCLEOTIDE SEQUENCE</scope>
    <source>
        <strain evidence="1">SBH312</strain>
    </source>
</reference>
<sequence length="199" mass="21949">MARTQVWFTADLHIGHRLVAGLRGFEDDPARHDTELARRWDAQIADTDVVWLLGDISGGGRGSQQRALTWLAARPGTKHLITGNHDSVHPMHEDAHKALPAYLEVFASVQQSARRKLAGQQVLLSHFPYLDGADSGEWQAGRRFDQWRLPDCGAWLLHGHTHSASRRSGPRGIHVGLDAWGLAPVSIDQIAQILDTATA</sequence>
<protein>
    <submittedName>
        <fullName evidence="1">Metallophosphoesterase</fullName>
    </submittedName>
</protein>
<dbReference type="Gene3D" id="3.60.21.10">
    <property type="match status" value="1"/>
</dbReference>
<dbReference type="EMBL" id="JAPQYE010000029">
    <property type="protein sequence ID" value="MCZ0732370.1"/>
    <property type="molecule type" value="Genomic_DNA"/>
</dbReference>
<dbReference type="RefSeq" id="WP_268788078.1">
    <property type="nucleotide sequence ID" value="NZ_JAPQYE010000029.1"/>
</dbReference>
<comment type="caution">
    <text evidence="1">The sequence shown here is derived from an EMBL/GenBank/DDBJ whole genome shotgun (WGS) entry which is preliminary data.</text>
</comment>
<dbReference type="Proteomes" id="UP001084650">
    <property type="component" value="Unassembled WGS sequence"/>
</dbReference>
<name>A0ABT4HQA6_MYCIR</name>
<organism evidence="1 2">
    <name type="scientific">Mycolicibacterium iranicum</name>
    <name type="common">Mycobacterium iranicum</name>
    <dbReference type="NCBI Taxonomy" id="912594"/>
    <lineage>
        <taxon>Bacteria</taxon>
        <taxon>Bacillati</taxon>
        <taxon>Actinomycetota</taxon>
        <taxon>Actinomycetes</taxon>
        <taxon>Mycobacteriales</taxon>
        <taxon>Mycobacteriaceae</taxon>
        <taxon>Mycolicibacterium</taxon>
    </lineage>
</organism>